<keyword evidence="1" id="KW-0732">Signal</keyword>
<evidence type="ECO:0000256" key="1">
    <source>
        <dbReference type="SAM" id="SignalP"/>
    </source>
</evidence>
<sequence>MKRYVRVMILSTVLVLAVAPAQPVQAGWIEIIRQLAIKVIKAIDLAIQKQQNKTILLQNAQKALENTMAKLKLDEITDWTRKQKKLYEDYFAELRKVKELIQYYQRIKETMGKLYRMGDEHKRVWALIQNDKHFSLQELAYMKRVYEGIHTQTEQVVMAILDIVKQDLTSMSDVKRLERIEAAADKVDALYAEMVRFTHQNQQVSLQRARSIQEAEIIKELYGLP</sequence>
<dbReference type="RefSeq" id="WP_345025982.1">
    <property type="nucleotide sequence ID" value="NZ_BAABEY010000001.1"/>
</dbReference>
<evidence type="ECO:0000313" key="2">
    <source>
        <dbReference type="EMBL" id="GAA4430818.1"/>
    </source>
</evidence>
<evidence type="ECO:0000313" key="3">
    <source>
        <dbReference type="Proteomes" id="UP001501508"/>
    </source>
</evidence>
<organism evidence="2 3">
    <name type="scientific">Ravibacter arvi</name>
    <dbReference type="NCBI Taxonomy" id="2051041"/>
    <lineage>
        <taxon>Bacteria</taxon>
        <taxon>Pseudomonadati</taxon>
        <taxon>Bacteroidota</taxon>
        <taxon>Cytophagia</taxon>
        <taxon>Cytophagales</taxon>
        <taxon>Spirosomataceae</taxon>
        <taxon>Ravibacter</taxon>
    </lineage>
</organism>
<dbReference type="EMBL" id="BAABEY010000001">
    <property type="protein sequence ID" value="GAA4430818.1"/>
    <property type="molecule type" value="Genomic_DNA"/>
</dbReference>
<feature type="signal peptide" evidence="1">
    <location>
        <begin position="1"/>
        <end position="26"/>
    </location>
</feature>
<protein>
    <recommendedName>
        <fullName evidence="4">Conjugal transfer protein TraI</fullName>
    </recommendedName>
</protein>
<keyword evidence="3" id="KW-1185">Reference proteome</keyword>
<comment type="caution">
    <text evidence="2">The sequence shown here is derived from an EMBL/GenBank/DDBJ whole genome shotgun (WGS) entry which is preliminary data.</text>
</comment>
<dbReference type="Proteomes" id="UP001501508">
    <property type="component" value="Unassembled WGS sequence"/>
</dbReference>
<gene>
    <name evidence="2" type="ORF">GCM10023091_00590</name>
</gene>
<proteinExistence type="predicted"/>
<accession>A0ABP8LM14</accession>
<feature type="chain" id="PRO_5045516431" description="Conjugal transfer protein TraI" evidence="1">
    <location>
        <begin position="27"/>
        <end position="225"/>
    </location>
</feature>
<evidence type="ECO:0008006" key="4">
    <source>
        <dbReference type="Google" id="ProtNLM"/>
    </source>
</evidence>
<name>A0ABP8LM14_9BACT</name>
<reference evidence="3" key="1">
    <citation type="journal article" date="2019" name="Int. J. Syst. Evol. Microbiol.">
        <title>The Global Catalogue of Microorganisms (GCM) 10K type strain sequencing project: providing services to taxonomists for standard genome sequencing and annotation.</title>
        <authorList>
            <consortium name="The Broad Institute Genomics Platform"/>
            <consortium name="The Broad Institute Genome Sequencing Center for Infectious Disease"/>
            <person name="Wu L."/>
            <person name="Ma J."/>
        </authorList>
    </citation>
    <scope>NUCLEOTIDE SEQUENCE [LARGE SCALE GENOMIC DNA]</scope>
    <source>
        <strain evidence="3">JCM 31920</strain>
    </source>
</reference>